<accession>A0ABQ5DLF7</accession>
<protein>
    <submittedName>
        <fullName evidence="1">Uncharacterized protein</fullName>
    </submittedName>
</protein>
<comment type="caution">
    <text evidence="1">The sequence shown here is derived from an EMBL/GenBank/DDBJ whole genome shotgun (WGS) entry which is preliminary data.</text>
</comment>
<reference evidence="1" key="2">
    <citation type="submission" date="2022-01" db="EMBL/GenBank/DDBJ databases">
        <authorList>
            <person name="Yamashiro T."/>
            <person name="Shiraishi A."/>
            <person name="Satake H."/>
            <person name="Nakayama K."/>
        </authorList>
    </citation>
    <scope>NUCLEOTIDE SEQUENCE</scope>
</reference>
<reference evidence="1" key="1">
    <citation type="journal article" date="2022" name="Int. J. Mol. Sci.">
        <title>Draft Genome of Tanacetum Coccineum: Genomic Comparison of Closely Related Tanacetum-Family Plants.</title>
        <authorList>
            <person name="Yamashiro T."/>
            <person name="Shiraishi A."/>
            <person name="Nakayama K."/>
            <person name="Satake H."/>
        </authorList>
    </citation>
    <scope>NUCLEOTIDE SEQUENCE</scope>
</reference>
<evidence type="ECO:0000313" key="2">
    <source>
        <dbReference type="Proteomes" id="UP001151760"/>
    </source>
</evidence>
<evidence type="ECO:0000313" key="1">
    <source>
        <dbReference type="EMBL" id="GJT39106.1"/>
    </source>
</evidence>
<name>A0ABQ5DLF7_9ASTR</name>
<dbReference type="EMBL" id="BQNB010015360">
    <property type="protein sequence ID" value="GJT39106.1"/>
    <property type="molecule type" value="Genomic_DNA"/>
</dbReference>
<proteinExistence type="predicted"/>
<gene>
    <name evidence="1" type="ORF">Tco_0938971</name>
</gene>
<dbReference type="Proteomes" id="UP001151760">
    <property type="component" value="Unassembled WGS sequence"/>
</dbReference>
<organism evidence="1 2">
    <name type="scientific">Tanacetum coccineum</name>
    <dbReference type="NCBI Taxonomy" id="301880"/>
    <lineage>
        <taxon>Eukaryota</taxon>
        <taxon>Viridiplantae</taxon>
        <taxon>Streptophyta</taxon>
        <taxon>Embryophyta</taxon>
        <taxon>Tracheophyta</taxon>
        <taxon>Spermatophyta</taxon>
        <taxon>Magnoliopsida</taxon>
        <taxon>eudicotyledons</taxon>
        <taxon>Gunneridae</taxon>
        <taxon>Pentapetalae</taxon>
        <taxon>asterids</taxon>
        <taxon>campanulids</taxon>
        <taxon>Asterales</taxon>
        <taxon>Asteraceae</taxon>
        <taxon>Asteroideae</taxon>
        <taxon>Anthemideae</taxon>
        <taxon>Anthemidinae</taxon>
        <taxon>Tanacetum</taxon>
    </lineage>
</organism>
<sequence>MVRCKVLVKGAAYQGGDKVQLGVQFCLSSGDKVLKVASKVVSHGNEKRKVADDRRCLLVFPSGVAFRDSMVVGISVEGWGSVVVAFGGGGVVSVVVVVTGGEDGVR</sequence>
<keyword evidence="2" id="KW-1185">Reference proteome</keyword>